<dbReference type="Pfam" id="PF01841">
    <property type="entry name" value="Transglut_core"/>
    <property type="match status" value="1"/>
</dbReference>
<organism evidence="2 3">
    <name type="scientific">Luteolibacter ambystomatis</name>
    <dbReference type="NCBI Taxonomy" id="2824561"/>
    <lineage>
        <taxon>Bacteria</taxon>
        <taxon>Pseudomonadati</taxon>
        <taxon>Verrucomicrobiota</taxon>
        <taxon>Verrucomicrobiia</taxon>
        <taxon>Verrucomicrobiales</taxon>
        <taxon>Verrucomicrobiaceae</taxon>
        <taxon>Luteolibacter</taxon>
    </lineage>
</organism>
<dbReference type="Proteomes" id="UP000676169">
    <property type="component" value="Chromosome"/>
</dbReference>
<proteinExistence type="predicted"/>
<gene>
    <name evidence="2" type="ORF">KBB96_03260</name>
</gene>
<dbReference type="EMBL" id="CP073100">
    <property type="protein sequence ID" value="QUE51913.1"/>
    <property type="molecule type" value="Genomic_DNA"/>
</dbReference>
<dbReference type="RefSeq" id="WP_211632200.1">
    <property type="nucleotide sequence ID" value="NZ_CP073100.1"/>
</dbReference>
<dbReference type="Gene3D" id="3.10.620.30">
    <property type="match status" value="1"/>
</dbReference>
<dbReference type="AlphaFoldDB" id="A0A975J0S1"/>
<dbReference type="SUPFAM" id="SSF54001">
    <property type="entry name" value="Cysteine proteinases"/>
    <property type="match status" value="1"/>
</dbReference>
<name>A0A975J0S1_9BACT</name>
<keyword evidence="3" id="KW-1185">Reference proteome</keyword>
<dbReference type="InterPro" id="IPR038765">
    <property type="entry name" value="Papain-like_cys_pep_sf"/>
</dbReference>
<evidence type="ECO:0000313" key="2">
    <source>
        <dbReference type="EMBL" id="QUE51913.1"/>
    </source>
</evidence>
<dbReference type="InterPro" id="IPR002931">
    <property type="entry name" value="Transglutaminase-like"/>
</dbReference>
<feature type="domain" description="Transglutaminase-like" evidence="1">
    <location>
        <begin position="123"/>
        <end position="216"/>
    </location>
</feature>
<protein>
    <submittedName>
        <fullName evidence="2">Transglutaminase domain-containing protein</fullName>
    </submittedName>
</protein>
<evidence type="ECO:0000259" key="1">
    <source>
        <dbReference type="Pfam" id="PF01841"/>
    </source>
</evidence>
<evidence type="ECO:0000313" key="3">
    <source>
        <dbReference type="Proteomes" id="UP000676169"/>
    </source>
</evidence>
<accession>A0A975J0S1</accession>
<sequence length="347" mass="38042">MAEASFDDGTTAHDRAKIYEFLDKVETAVGIKEFETVPYERAKHLAESLGNLDRLSLPPRVFLDHLKTVESGKSRFYRQQPLAPEQVDDYLLPMRLRYEHASHQEWMVELAGKFRPLVKEGTGVDEAAVLITRWISDHLKVIGPTRAYRIPVCGDLDPMTVLRGKAGTETDLSIFAVAAFRSLGIPARLTWAPALRNEDGGKVWIEYLRENGEWAAWAPSCGSTCDGGKALRAELNGKLVFVLTNPEAPLDVTGAYAPMVELRFESAQQDTTACILVPGSTGLAPAGGLESDGIKPGHGIRFARGASYLAVTSGGRAFFLSFLDPGKDCKNILVRMENGLPRIEQSP</sequence>
<reference evidence="2" key="1">
    <citation type="submission" date="2021-04" db="EMBL/GenBank/DDBJ databases">
        <title>Luteolibacter sp. 32A isolated from the skin of an Anderson's salamander (Ambystoma andersonii).</title>
        <authorList>
            <person name="Spergser J."/>
            <person name="Busse H.-J."/>
        </authorList>
    </citation>
    <scope>NUCLEOTIDE SEQUENCE</scope>
    <source>
        <strain evidence="2">32A</strain>
    </source>
</reference>
<dbReference type="KEGG" id="lamb:KBB96_03260"/>